<feature type="transmembrane region" description="Helical" evidence="1">
    <location>
        <begin position="21"/>
        <end position="38"/>
    </location>
</feature>
<keyword evidence="1" id="KW-1133">Transmembrane helix</keyword>
<feature type="domain" description="AB hydrolase-1" evidence="2">
    <location>
        <begin position="23"/>
        <end position="277"/>
    </location>
</feature>
<dbReference type="SUPFAM" id="SSF53474">
    <property type="entry name" value="alpha/beta-Hydrolases"/>
    <property type="match status" value="1"/>
</dbReference>
<dbReference type="GO" id="GO:0004806">
    <property type="term" value="F:triacylglycerol lipase activity"/>
    <property type="evidence" value="ECO:0007669"/>
    <property type="project" value="TreeGrafter"/>
</dbReference>
<keyword evidence="1" id="KW-0812">Transmembrane</keyword>
<evidence type="ECO:0000313" key="3">
    <source>
        <dbReference type="EMBL" id="KAA1159809.1"/>
    </source>
</evidence>
<name>A0AB73BG14_9GAMM</name>
<dbReference type="PANTHER" id="PTHR43433:SF5">
    <property type="entry name" value="AB HYDROLASE-1 DOMAIN-CONTAINING PROTEIN"/>
    <property type="match status" value="1"/>
</dbReference>
<evidence type="ECO:0000259" key="2">
    <source>
        <dbReference type="Pfam" id="PF00561"/>
    </source>
</evidence>
<keyword evidence="3" id="KW-0378">Hydrolase</keyword>
<dbReference type="AlphaFoldDB" id="A0AB73BG14"/>
<protein>
    <submittedName>
        <fullName evidence="3">Alpha/beta hydrolase</fullName>
    </submittedName>
</protein>
<keyword evidence="1" id="KW-0472">Membrane</keyword>
<dbReference type="RefSeq" id="WP_149614457.1">
    <property type="nucleotide sequence ID" value="NZ_SEUK01000050.1"/>
</dbReference>
<dbReference type="Pfam" id="PF00561">
    <property type="entry name" value="Abhydrolase_1"/>
    <property type="match status" value="1"/>
</dbReference>
<accession>A0AB73BG14</accession>
<dbReference type="Proteomes" id="UP000324162">
    <property type="component" value="Unassembled WGS sequence"/>
</dbReference>
<comment type="caution">
    <text evidence="3">The sequence shown here is derived from an EMBL/GenBank/DDBJ whole genome shotgun (WGS) entry which is preliminary data.</text>
</comment>
<organism evidence="3 4">
    <name type="scientific">Pseudoalteromonas fuliginea</name>
    <dbReference type="NCBI Taxonomy" id="1872678"/>
    <lineage>
        <taxon>Bacteria</taxon>
        <taxon>Pseudomonadati</taxon>
        <taxon>Pseudomonadota</taxon>
        <taxon>Gammaproteobacteria</taxon>
        <taxon>Alteromonadales</taxon>
        <taxon>Pseudoalteromonadaceae</taxon>
        <taxon>Pseudoalteromonas</taxon>
    </lineage>
</organism>
<dbReference type="EMBL" id="SEUK01000050">
    <property type="protein sequence ID" value="KAA1159809.1"/>
    <property type="molecule type" value="Genomic_DNA"/>
</dbReference>
<proteinExistence type="predicted"/>
<sequence length="317" mass="35720">MAIIKTKKGIKLSYQDEGDKTAPAIILIMGLGAQMIVWPDSLYYGLVKKGFRAIRFDNRDVGLSSHLDDYKNPSLFKTWLSKYLPIRSNIPYLLDDMADDVLALMAALKIKKTHLVGASMGGMIAQIIAAKHKKKVLSLTTIMSSSSTFKPTIKSLKVFLKVSKLQPKTLTRSAAINYNIQLNQLIGSPAYPQSEELLKEHAIKIIDRSYNQNGYKRQLIAIAASKNRAQLIKKIKAPTLIIHGNADIVFPSIEGEKTAKLIKKSKLKIIYGMGHNFVPELTPKMTKWIAKHIKKSQRKYLEKLRNKKHQLVNQNKL</sequence>
<dbReference type="InterPro" id="IPR029058">
    <property type="entry name" value="AB_hydrolase_fold"/>
</dbReference>
<gene>
    <name evidence="3" type="ORF">EU508_11810</name>
</gene>
<evidence type="ECO:0000313" key="4">
    <source>
        <dbReference type="Proteomes" id="UP000324162"/>
    </source>
</evidence>
<dbReference type="PANTHER" id="PTHR43433">
    <property type="entry name" value="HYDROLASE, ALPHA/BETA FOLD FAMILY PROTEIN"/>
    <property type="match status" value="1"/>
</dbReference>
<dbReference type="GO" id="GO:0046503">
    <property type="term" value="P:glycerolipid catabolic process"/>
    <property type="evidence" value="ECO:0007669"/>
    <property type="project" value="TreeGrafter"/>
</dbReference>
<reference evidence="3 4" key="1">
    <citation type="submission" date="2019-01" db="EMBL/GenBank/DDBJ databases">
        <title>Genome sequences of marine Pseudoalteromonas species.</title>
        <authorList>
            <person name="Boraston A.B."/>
            <person name="Hehemann J.-H."/>
            <person name="Vickers C.J."/>
            <person name="Salama-Alber O."/>
            <person name="Abe K."/>
            <person name="Hettle A.J."/>
        </authorList>
    </citation>
    <scope>NUCLEOTIDE SEQUENCE [LARGE SCALE GENOMIC DNA]</scope>
    <source>
        <strain evidence="3 4">PS42</strain>
    </source>
</reference>
<dbReference type="InterPro" id="IPR050471">
    <property type="entry name" value="AB_hydrolase"/>
</dbReference>
<evidence type="ECO:0000256" key="1">
    <source>
        <dbReference type="SAM" id="Phobius"/>
    </source>
</evidence>
<dbReference type="InterPro" id="IPR000073">
    <property type="entry name" value="AB_hydrolase_1"/>
</dbReference>
<dbReference type="Gene3D" id="3.40.50.1820">
    <property type="entry name" value="alpha/beta hydrolase"/>
    <property type="match status" value="1"/>
</dbReference>